<comment type="caution">
    <text evidence="2">The sequence shown here is derived from an EMBL/GenBank/DDBJ whole genome shotgun (WGS) entry which is preliminary data.</text>
</comment>
<organism evidence="2 3">
    <name type="scientific">Motilimonas cestriensis</name>
    <dbReference type="NCBI Taxonomy" id="2742685"/>
    <lineage>
        <taxon>Bacteria</taxon>
        <taxon>Pseudomonadati</taxon>
        <taxon>Pseudomonadota</taxon>
        <taxon>Gammaproteobacteria</taxon>
        <taxon>Alteromonadales</taxon>
        <taxon>Alteromonadales genera incertae sedis</taxon>
        <taxon>Motilimonas</taxon>
    </lineage>
</organism>
<proteinExistence type="predicted"/>
<evidence type="ECO:0000313" key="3">
    <source>
        <dbReference type="Proteomes" id="UP001201273"/>
    </source>
</evidence>
<evidence type="ECO:0000256" key="1">
    <source>
        <dbReference type="SAM" id="SignalP"/>
    </source>
</evidence>
<name>A0ABS8WBG7_9GAMM</name>
<protein>
    <submittedName>
        <fullName evidence="2">Uncharacterized protein</fullName>
    </submittedName>
</protein>
<gene>
    <name evidence="2" type="ORF">K6Y31_16230</name>
</gene>
<feature type="signal peptide" evidence="1">
    <location>
        <begin position="1"/>
        <end position="17"/>
    </location>
</feature>
<dbReference type="RefSeq" id="WP_233053993.1">
    <property type="nucleotide sequence ID" value="NZ_JAIMJA010000018.1"/>
</dbReference>
<evidence type="ECO:0000313" key="2">
    <source>
        <dbReference type="EMBL" id="MCE2596349.1"/>
    </source>
</evidence>
<keyword evidence="3" id="KW-1185">Reference proteome</keyword>
<dbReference type="EMBL" id="JAIMJA010000018">
    <property type="protein sequence ID" value="MCE2596349.1"/>
    <property type="molecule type" value="Genomic_DNA"/>
</dbReference>
<reference evidence="2 3" key="1">
    <citation type="journal article" date="2022" name="Environ. Microbiol. Rep.">
        <title>Eco-phylogenetic analyses reveal divergent evolution of vitamin B12 metabolism in the marine bacterial family 'Psychromonadaceae'.</title>
        <authorList>
            <person name="Jin X."/>
            <person name="Yang Y."/>
            <person name="Cao H."/>
            <person name="Gao B."/>
            <person name="Zhao Z."/>
        </authorList>
    </citation>
    <scope>NUCLEOTIDE SEQUENCE [LARGE SCALE GENOMIC DNA]</scope>
    <source>
        <strain evidence="2 3">MKS20</strain>
    </source>
</reference>
<keyword evidence="1" id="KW-0732">Signal</keyword>
<feature type="chain" id="PRO_5046073160" evidence="1">
    <location>
        <begin position="18"/>
        <end position="198"/>
    </location>
</feature>
<sequence>MNKLLLLAFFVSSFAFSEELHHCEDEAGNMTTQESACSPSIEPSTSPQIREGSISKYSIWVEPNYVDTHYSALLQSQQVTRGDKKYYQYISFGWIPYIVKAEVTDVFKGDLKKGEVIEILIYVSSMSKFQKDIIKGEFILSFCKSKGGVYFNSRDFLIQEPTLGNVTKFIDVRTNGTDYKASEDCQGYHRSLNPDNHN</sequence>
<accession>A0ABS8WBG7</accession>
<dbReference type="Proteomes" id="UP001201273">
    <property type="component" value="Unassembled WGS sequence"/>
</dbReference>